<accession>A0A1C5GWH6</accession>
<dbReference type="Proteomes" id="UP000199408">
    <property type="component" value="Unassembled WGS sequence"/>
</dbReference>
<dbReference type="AlphaFoldDB" id="A0A1C5GWH6"/>
<dbReference type="STRING" id="47864.GA0070560_102220"/>
<proteinExistence type="predicted"/>
<organism evidence="1 2">
    <name type="scientific">Micromonospora halophytica</name>
    <dbReference type="NCBI Taxonomy" id="47864"/>
    <lineage>
        <taxon>Bacteria</taxon>
        <taxon>Bacillati</taxon>
        <taxon>Actinomycetota</taxon>
        <taxon>Actinomycetes</taxon>
        <taxon>Micromonosporales</taxon>
        <taxon>Micromonosporaceae</taxon>
        <taxon>Micromonospora</taxon>
    </lineage>
</organism>
<dbReference type="RefSeq" id="WP_245675338.1">
    <property type="nucleotide sequence ID" value="NZ_FMDN01000002.1"/>
</dbReference>
<gene>
    <name evidence="1" type="ORF">GA0070560_102220</name>
</gene>
<reference evidence="2" key="1">
    <citation type="submission" date="2016-06" db="EMBL/GenBank/DDBJ databases">
        <authorList>
            <person name="Varghese N."/>
        </authorList>
    </citation>
    <scope>NUCLEOTIDE SEQUENCE [LARGE SCALE GENOMIC DNA]</scope>
    <source>
        <strain evidence="2">DSM 43171</strain>
    </source>
</reference>
<evidence type="ECO:0000313" key="2">
    <source>
        <dbReference type="Proteomes" id="UP000199408"/>
    </source>
</evidence>
<name>A0A1C5GWH6_9ACTN</name>
<keyword evidence="2" id="KW-1185">Reference proteome</keyword>
<protein>
    <submittedName>
        <fullName evidence="1">Uncharacterized protein</fullName>
    </submittedName>
</protein>
<dbReference type="EMBL" id="FMDN01000002">
    <property type="protein sequence ID" value="SCG38149.1"/>
    <property type="molecule type" value="Genomic_DNA"/>
</dbReference>
<evidence type="ECO:0000313" key="1">
    <source>
        <dbReference type="EMBL" id="SCG38149.1"/>
    </source>
</evidence>
<sequence length="97" mass="10506">MPFHLAISTEGLFMAAVLDDFPVLTPVSDDDVALAVRAVLVHAPEQWPVGPLCRAERVPHPCRLARWGRGTLRAAGLTEARVDELVAAGDPDAWPWA</sequence>